<proteinExistence type="predicted"/>
<comment type="caution">
    <text evidence="1">The sequence shown here is derived from an EMBL/GenBank/DDBJ whole genome shotgun (WGS) entry which is preliminary data.</text>
</comment>
<accession>A0ACC2JVQ8</accession>
<dbReference type="Proteomes" id="UP001153332">
    <property type="component" value="Unassembled WGS sequence"/>
</dbReference>
<sequence length="758" mass="85436">MASIRQWFAKKRAIDDADGLSSASPSLEQNVVERSLSTRARHLVRRVSSITGSNHLLCRPCRELLSFRYISLNWDKSPIGPNGVFLGWLPDDLSTNKCSLCLTLSQTCAESYRAAAASTQAPGTRLQLRAFHLLPHIAELLNQDSGSQPAPLGSDVFVAAVPNHFSLIPGGPYEAMIRAMACRSGFLVYTDQETSTSRILTPRLVPPDFNPLVVKDWLRTCQNHHVRCRFDRRREPSLRLIDCRNHMILNISDIKSGSCLEYVALSYVWGDSASQRRVISDGRALPHILPQVVHDSIQVTLKLGYHYLWVDKYCVDNQDKAKKHEQLMHMDSVYQNATLTIVAAAGLDESHGLPGISKRRPPRQILFKAPDFTLMSILPLPHDSITDSRWASRGWTYQEAILSRRCLVFTDDQLYFECNSMSCCESFEIGRDDGIHKLSLDPLFFTQPSLFSLKQLPSVGAGSQEARLSNFFTYINCAKEYSRRALSYDHDSLSAFSGIIRMLESFTAFPVRHIWGSPFFHPDDDSLPTHTLQSTYQSFQLAPFWKSPAIDYGSPPRETCPSDQGVDYLAFLLLGLSWRHDTTSEPPRRRTDLPSWSWTGWQGAVTWPQFGNNSTVRTLSWMNTTISLEDSTTESVPTMYHKATDAHLLTQSNKSLYIRTLEISRTAFVLAQSSNTLCLSTGYSVRLYLSKHGLDAPKVLRRIHSNRYQVIVLATVDQDTYMMLAKKRVEDDAFLGVLIRDGGVPEPTRDLRGLEMAG</sequence>
<dbReference type="EMBL" id="JAPUUL010000304">
    <property type="protein sequence ID" value="KAJ8131368.1"/>
    <property type="molecule type" value="Genomic_DNA"/>
</dbReference>
<reference evidence="1" key="1">
    <citation type="submission" date="2022-12" db="EMBL/GenBank/DDBJ databases">
        <title>Genome Sequence of Lasiodiplodia mahajangana.</title>
        <authorList>
            <person name="Buettner E."/>
        </authorList>
    </citation>
    <scope>NUCLEOTIDE SEQUENCE</scope>
    <source>
        <strain evidence="1">VT137</strain>
    </source>
</reference>
<keyword evidence="2" id="KW-1185">Reference proteome</keyword>
<gene>
    <name evidence="1" type="ORF">O1611_g2258</name>
</gene>
<protein>
    <submittedName>
        <fullName evidence="1">Uncharacterized protein</fullName>
    </submittedName>
</protein>
<organism evidence="1 2">
    <name type="scientific">Lasiodiplodia mahajangana</name>
    <dbReference type="NCBI Taxonomy" id="1108764"/>
    <lineage>
        <taxon>Eukaryota</taxon>
        <taxon>Fungi</taxon>
        <taxon>Dikarya</taxon>
        <taxon>Ascomycota</taxon>
        <taxon>Pezizomycotina</taxon>
        <taxon>Dothideomycetes</taxon>
        <taxon>Dothideomycetes incertae sedis</taxon>
        <taxon>Botryosphaeriales</taxon>
        <taxon>Botryosphaeriaceae</taxon>
        <taxon>Lasiodiplodia</taxon>
    </lineage>
</organism>
<evidence type="ECO:0000313" key="1">
    <source>
        <dbReference type="EMBL" id="KAJ8131368.1"/>
    </source>
</evidence>
<evidence type="ECO:0000313" key="2">
    <source>
        <dbReference type="Proteomes" id="UP001153332"/>
    </source>
</evidence>
<name>A0ACC2JVQ8_9PEZI</name>